<keyword evidence="3" id="KW-0546">Nucleotide metabolism</keyword>
<dbReference type="EMBL" id="CP014806">
    <property type="protein sequence ID" value="AMW99139.1"/>
    <property type="molecule type" value="Genomic_DNA"/>
</dbReference>
<comment type="catalytic activity">
    <reaction evidence="3">
        <text>dTTP + H2O = dTMP + diphosphate + H(+)</text>
        <dbReference type="Rhea" id="RHEA:28534"/>
        <dbReference type="ChEBI" id="CHEBI:15377"/>
        <dbReference type="ChEBI" id="CHEBI:15378"/>
        <dbReference type="ChEBI" id="CHEBI:33019"/>
        <dbReference type="ChEBI" id="CHEBI:37568"/>
        <dbReference type="ChEBI" id="CHEBI:63528"/>
        <dbReference type="EC" id="3.6.1.9"/>
    </reaction>
</comment>
<dbReference type="Proteomes" id="UP000076021">
    <property type="component" value="Chromosome"/>
</dbReference>
<dbReference type="InterPro" id="IPR003697">
    <property type="entry name" value="Maf-like"/>
</dbReference>
<evidence type="ECO:0000313" key="5">
    <source>
        <dbReference type="Proteomes" id="UP000076021"/>
    </source>
</evidence>
<dbReference type="Gene3D" id="3.90.950.10">
    <property type="match status" value="1"/>
</dbReference>
<comment type="subcellular location">
    <subcellularLocation>
        <location evidence="3">Cytoplasm</location>
    </subcellularLocation>
</comment>
<evidence type="ECO:0000256" key="2">
    <source>
        <dbReference type="ARBA" id="ARBA00022801"/>
    </source>
</evidence>
<evidence type="ECO:0000256" key="1">
    <source>
        <dbReference type="ARBA" id="ARBA00001968"/>
    </source>
</evidence>
<feature type="site" description="Important for substrate specificity" evidence="3">
    <location>
        <position position="75"/>
    </location>
</feature>
<reference evidence="4 5" key="1">
    <citation type="journal article" date="2016" name="Genome Announc.">
        <title>Whole-Genome Sequence of Rummeliibacillus stabekisii Strain PP9 Isolated from Antarctic Soil.</title>
        <authorList>
            <person name="da Mota F.F."/>
            <person name="Vollu R.E."/>
            <person name="Jurelevicius D."/>
            <person name="Seldin L."/>
        </authorList>
    </citation>
    <scope>NUCLEOTIDE SEQUENCE [LARGE SCALE GENOMIC DNA]</scope>
    <source>
        <strain evidence="4 5">PP9</strain>
    </source>
</reference>
<dbReference type="PIRSF" id="PIRSF006305">
    <property type="entry name" value="Maf"/>
    <property type="match status" value="1"/>
</dbReference>
<dbReference type="AlphaFoldDB" id="A0A143HCI8"/>
<feature type="site" description="Important for substrate specificity" evidence="3">
    <location>
        <position position="158"/>
    </location>
</feature>
<dbReference type="PANTHER" id="PTHR43213:SF5">
    <property type="entry name" value="BIFUNCTIONAL DTTP_UTP PYROPHOSPHATASE_METHYLTRANSFERASE PROTEIN-RELATED"/>
    <property type="match status" value="1"/>
</dbReference>
<keyword evidence="5" id="KW-1185">Reference proteome</keyword>
<dbReference type="GO" id="GO:0009117">
    <property type="term" value="P:nucleotide metabolic process"/>
    <property type="evidence" value="ECO:0007669"/>
    <property type="project" value="UniProtKB-KW"/>
</dbReference>
<reference evidence="5" key="2">
    <citation type="submission" date="2016-03" db="EMBL/GenBank/DDBJ databases">
        <authorList>
            <person name="Seldin L."/>
        </authorList>
    </citation>
    <scope>NUCLEOTIDE SEQUENCE [LARGE SCALE GENOMIC DNA]</scope>
    <source>
        <strain evidence="5">PP9</strain>
    </source>
</reference>
<organism evidence="4 5">
    <name type="scientific">Rummeliibacillus stabekisii</name>
    <dbReference type="NCBI Taxonomy" id="241244"/>
    <lineage>
        <taxon>Bacteria</taxon>
        <taxon>Bacillati</taxon>
        <taxon>Bacillota</taxon>
        <taxon>Bacilli</taxon>
        <taxon>Bacillales</taxon>
        <taxon>Caryophanaceae</taxon>
        <taxon>Rummeliibacillus</taxon>
    </lineage>
</organism>
<dbReference type="CDD" id="cd00555">
    <property type="entry name" value="Maf"/>
    <property type="match status" value="1"/>
</dbReference>
<dbReference type="RefSeq" id="WP_066787505.1">
    <property type="nucleotide sequence ID" value="NZ_CP014806.1"/>
</dbReference>
<dbReference type="GO" id="GO:0005737">
    <property type="term" value="C:cytoplasm"/>
    <property type="evidence" value="ECO:0007669"/>
    <property type="project" value="UniProtKB-SubCell"/>
</dbReference>
<dbReference type="SUPFAM" id="SSF52972">
    <property type="entry name" value="ITPase-like"/>
    <property type="match status" value="1"/>
</dbReference>
<dbReference type="Pfam" id="PF02545">
    <property type="entry name" value="Maf"/>
    <property type="match status" value="1"/>
</dbReference>
<accession>A0A143HCI8</accession>
<comment type="function">
    <text evidence="3">Nucleoside triphosphate pyrophosphatase that hydrolyzes dTTP and UTP. May have a dual role in cell division arrest and in preventing the incorporation of modified nucleotides into cellular nucleic acids.</text>
</comment>
<dbReference type="NCBIfam" id="TIGR00172">
    <property type="entry name" value="maf"/>
    <property type="match status" value="1"/>
</dbReference>
<dbReference type="HAMAP" id="MF_00528">
    <property type="entry name" value="Maf"/>
    <property type="match status" value="1"/>
</dbReference>
<comment type="catalytic activity">
    <reaction evidence="3">
        <text>UTP + H2O = UMP + diphosphate + H(+)</text>
        <dbReference type="Rhea" id="RHEA:29395"/>
        <dbReference type="ChEBI" id="CHEBI:15377"/>
        <dbReference type="ChEBI" id="CHEBI:15378"/>
        <dbReference type="ChEBI" id="CHEBI:33019"/>
        <dbReference type="ChEBI" id="CHEBI:46398"/>
        <dbReference type="ChEBI" id="CHEBI:57865"/>
        <dbReference type="EC" id="3.6.1.9"/>
    </reaction>
</comment>
<comment type="cofactor">
    <cofactor evidence="1 3">
        <name>a divalent metal cation</name>
        <dbReference type="ChEBI" id="CHEBI:60240"/>
    </cofactor>
</comment>
<evidence type="ECO:0000256" key="3">
    <source>
        <dbReference type="HAMAP-Rule" id="MF_00528"/>
    </source>
</evidence>
<feature type="site" description="Important for substrate specificity" evidence="3">
    <location>
        <position position="17"/>
    </location>
</feature>
<feature type="active site" description="Proton acceptor" evidence="3">
    <location>
        <position position="74"/>
    </location>
</feature>
<name>A0A143HCI8_9BACL</name>
<comment type="similarity">
    <text evidence="3">Belongs to the Maf family. YhdE subfamily.</text>
</comment>
<dbReference type="EC" id="3.6.1.9" evidence="3"/>
<dbReference type="InterPro" id="IPR029001">
    <property type="entry name" value="ITPase-like_fam"/>
</dbReference>
<dbReference type="STRING" id="241244.ATY39_06500"/>
<dbReference type="PANTHER" id="PTHR43213">
    <property type="entry name" value="BIFUNCTIONAL DTTP/UTP PYROPHOSPHATASE/METHYLTRANSFERASE PROTEIN-RELATED"/>
    <property type="match status" value="1"/>
</dbReference>
<dbReference type="KEGG" id="rst:ATY39_06500"/>
<comment type="caution">
    <text evidence="3">Lacks conserved residue(s) required for the propagation of feature annotation.</text>
</comment>
<keyword evidence="2 3" id="KW-0378">Hydrolase</keyword>
<gene>
    <name evidence="4" type="ORF">ATY39_06500</name>
</gene>
<evidence type="ECO:0000313" key="4">
    <source>
        <dbReference type="EMBL" id="AMW99139.1"/>
    </source>
</evidence>
<sequence>MNFTTEKSFILASASPRRKELFKRLNVPFKILVATVEETSIKDDNPAQYVKKVALLKATDVAKRNPGHVVIGADTIVVKGQELLHKPKDANEAIKHLKQLRGNVHEVMTAVAIIDDVGNKIAFVEKTEVYFKQVPDTLIEAYVATGDCYDKAGGYGIQTDGVFLVEGIKGDYLNVVGLPLARLTELLVETKLISI</sequence>
<dbReference type="OrthoDB" id="9807767at2"/>
<proteinExistence type="inferred from homology"/>
<keyword evidence="3" id="KW-0963">Cytoplasm</keyword>
<dbReference type="GO" id="GO:0036221">
    <property type="term" value="F:UTP diphosphatase activity"/>
    <property type="evidence" value="ECO:0007669"/>
    <property type="project" value="RHEA"/>
</dbReference>
<protein>
    <recommendedName>
        <fullName evidence="3">dTTP/UTP pyrophosphatase</fullName>
        <shortName evidence="3">dTTPase/UTPase</shortName>
        <ecNumber evidence="3">3.6.1.9</ecNumber>
    </recommendedName>
    <alternativeName>
        <fullName evidence="3">Nucleoside triphosphate pyrophosphatase</fullName>
    </alternativeName>
    <alternativeName>
        <fullName evidence="3">Nucleotide pyrophosphatase</fullName>
        <shortName evidence="3">Nucleotide PPase</shortName>
    </alternativeName>
</protein>
<dbReference type="GO" id="GO:0036218">
    <property type="term" value="F:dTTP diphosphatase activity"/>
    <property type="evidence" value="ECO:0007669"/>
    <property type="project" value="RHEA"/>
</dbReference>